<dbReference type="Proteomes" id="UP001231859">
    <property type="component" value="Chromosome"/>
</dbReference>
<accession>A0ABY8P5S7</accession>
<keyword evidence="1" id="KW-0732">Signal</keyword>
<evidence type="ECO:0000313" key="3">
    <source>
        <dbReference type="Proteomes" id="UP001231859"/>
    </source>
</evidence>
<dbReference type="RefSeq" id="WP_280939393.1">
    <property type="nucleotide sequence ID" value="NZ_CP123759.1"/>
</dbReference>
<reference evidence="2 3" key="1">
    <citation type="submission" date="2023-04" db="EMBL/GenBank/DDBJ databases">
        <title>Genome dynamics across the evolutionary transition to endosymbiosis.</title>
        <authorList>
            <person name="Siozios S."/>
            <person name="Nadal-Jimenez P."/>
            <person name="Azagi T."/>
            <person name="Sprong H."/>
            <person name="Frost C.L."/>
            <person name="Parratt S.R."/>
            <person name="Taylor G."/>
            <person name="Brettell L."/>
            <person name="Lew K.C."/>
            <person name="Croft L."/>
            <person name="King K.C."/>
            <person name="Brockhurst M.A."/>
            <person name="Hypsa V."/>
            <person name="Novakova E."/>
            <person name="Darby A.C."/>
            <person name="Hurst G.D.D."/>
        </authorList>
    </citation>
    <scope>NUCLEOTIDE SEQUENCE [LARGE SCALE GENOMIC DNA]</scope>
    <source>
        <strain evidence="3">aApi_AU</strain>
    </source>
</reference>
<name>A0ABY8P5S7_9GAMM</name>
<evidence type="ECO:0000256" key="1">
    <source>
        <dbReference type="SAM" id="SignalP"/>
    </source>
</evidence>
<dbReference type="EMBL" id="CP123759">
    <property type="protein sequence ID" value="WGO84366.1"/>
    <property type="molecule type" value="Genomic_DNA"/>
</dbReference>
<sequence length="82" mass="8838">MKSTIQILIITTLLSANFFALAGDKTPSSSTVTDSDAIIFKDDDDNKDTIVFKDDDKAVEASCNSATKEYVGEGCIDVRLAE</sequence>
<proteinExistence type="predicted"/>
<evidence type="ECO:0000313" key="2">
    <source>
        <dbReference type="EMBL" id="WGO84366.1"/>
    </source>
</evidence>
<feature type="signal peptide" evidence="1">
    <location>
        <begin position="1"/>
        <end position="22"/>
    </location>
</feature>
<evidence type="ECO:0008006" key="4">
    <source>
        <dbReference type="Google" id="ProtNLM"/>
    </source>
</evidence>
<keyword evidence="3" id="KW-1185">Reference proteome</keyword>
<gene>
    <name evidence="2" type="ORF">QG404_05605</name>
</gene>
<protein>
    <recommendedName>
        <fullName evidence="4">Secreted protein</fullName>
    </recommendedName>
</protein>
<feature type="chain" id="PRO_5046133916" description="Secreted protein" evidence="1">
    <location>
        <begin position="23"/>
        <end position="82"/>
    </location>
</feature>
<organism evidence="2 3">
    <name type="scientific">Arsenophonus apicola</name>
    <dbReference type="NCBI Taxonomy" id="2879119"/>
    <lineage>
        <taxon>Bacteria</taxon>
        <taxon>Pseudomonadati</taxon>
        <taxon>Pseudomonadota</taxon>
        <taxon>Gammaproteobacteria</taxon>
        <taxon>Enterobacterales</taxon>
        <taxon>Morganellaceae</taxon>
        <taxon>Arsenophonus</taxon>
    </lineage>
</organism>